<dbReference type="EMBL" id="CADCVV010000080">
    <property type="protein sequence ID" value="CAA9497671.1"/>
    <property type="molecule type" value="Genomic_DNA"/>
</dbReference>
<reference evidence="2" key="1">
    <citation type="submission" date="2020-02" db="EMBL/GenBank/DDBJ databases">
        <authorList>
            <person name="Meier V. D."/>
        </authorList>
    </citation>
    <scope>NUCLEOTIDE SEQUENCE</scope>
    <source>
        <strain evidence="2">AVDCRST_MAG17</strain>
    </source>
</reference>
<evidence type="ECO:0000256" key="1">
    <source>
        <dbReference type="SAM" id="MobiDB-lite"/>
    </source>
</evidence>
<proteinExistence type="predicted"/>
<dbReference type="AlphaFoldDB" id="A0A6J4SFJ9"/>
<gene>
    <name evidence="2" type="ORF">AVDCRST_MAG17-1161</name>
</gene>
<evidence type="ECO:0000313" key="2">
    <source>
        <dbReference type="EMBL" id="CAA9497671.1"/>
    </source>
</evidence>
<name>A0A6J4SFJ9_9ACTN</name>
<sequence length="83" mass="8883">MSGTSENPSVHLEAGKHGSPDEGVCVMELASMLGGESFSDYSRRICPVIGAFLRGYNDLLDDELRQDLRPTPSGCSTPGPTLR</sequence>
<feature type="region of interest" description="Disordered" evidence="1">
    <location>
        <begin position="1"/>
        <end position="22"/>
    </location>
</feature>
<protein>
    <submittedName>
        <fullName evidence="2">Uncharacterized protein</fullName>
    </submittedName>
</protein>
<accession>A0A6J4SFJ9</accession>
<organism evidence="2">
    <name type="scientific">uncultured Solirubrobacterales bacterium</name>
    <dbReference type="NCBI Taxonomy" id="768556"/>
    <lineage>
        <taxon>Bacteria</taxon>
        <taxon>Bacillati</taxon>
        <taxon>Actinomycetota</taxon>
        <taxon>Thermoleophilia</taxon>
        <taxon>Solirubrobacterales</taxon>
        <taxon>environmental samples</taxon>
    </lineage>
</organism>